<dbReference type="Proteomes" id="UP000722989">
    <property type="component" value="Unassembled WGS sequence"/>
</dbReference>
<keyword evidence="2" id="KW-1185">Reference proteome</keyword>
<reference evidence="1 2" key="1">
    <citation type="submission" date="2020-03" db="EMBL/GenBank/DDBJ databases">
        <title>WGS of the type strain of Planosporangium spp.</title>
        <authorList>
            <person name="Thawai C."/>
        </authorList>
    </citation>
    <scope>NUCLEOTIDE SEQUENCE [LARGE SCALE GENOMIC DNA]</scope>
    <source>
        <strain evidence="1 2">TBRC 5610</strain>
    </source>
</reference>
<dbReference type="EMBL" id="JAATVY010000005">
    <property type="protein sequence ID" value="NJC69992.1"/>
    <property type="molecule type" value="Genomic_DNA"/>
</dbReference>
<evidence type="ECO:0000313" key="2">
    <source>
        <dbReference type="Proteomes" id="UP000722989"/>
    </source>
</evidence>
<evidence type="ECO:0008006" key="3">
    <source>
        <dbReference type="Google" id="ProtNLM"/>
    </source>
</evidence>
<proteinExistence type="predicted"/>
<dbReference type="RefSeq" id="WP_167924910.1">
    <property type="nucleotide sequence ID" value="NZ_JAATVY010000005.1"/>
</dbReference>
<organism evidence="1 2">
    <name type="scientific">Planosporangium thailandense</name>
    <dbReference type="NCBI Taxonomy" id="765197"/>
    <lineage>
        <taxon>Bacteria</taxon>
        <taxon>Bacillati</taxon>
        <taxon>Actinomycetota</taxon>
        <taxon>Actinomycetes</taxon>
        <taxon>Micromonosporales</taxon>
        <taxon>Micromonosporaceae</taxon>
        <taxon>Planosporangium</taxon>
    </lineage>
</organism>
<evidence type="ECO:0000313" key="1">
    <source>
        <dbReference type="EMBL" id="NJC69992.1"/>
    </source>
</evidence>
<gene>
    <name evidence="1" type="ORF">HC031_09750</name>
</gene>
<protein>
    <recommendedName>
        <fullName evidence="3">dATP/dGTP diphosphohydrolase N-terminal domain-containing protein</fullName>
    </recommendedName>
</protein>
<sequence length="121" mass="13946">MAVTLNERGYRHARELIEDGRYVLDDRDAWSEHQPSTKQENDFIAAHGIGEYAKWHLGIDDEEPPDRKARYKFPYGDFDKVHRCGVLSAEVRAGQRKYNDIETAAAHLHGMLDALRQVQNP</sequence>
<comment type="caution">
    <text evidence="1">The sequence shown here is derived from an EMBL/GenBank/DDBJ whole genome shotgun (WGS) entry which is preliminary data.</text>
</comment>
<name>A0ABX0XVD6_9ACTN</name>
<accession>A0ABX0XVD6</accession>